<dbReference type="PANTHER" id="PTHR35518:SF2">
    <property type="entry name" value="MAINTENANCE OF TELOMERE CAPPING PROTEIN 6"/>
    <property type="match status" value="1"/>
</dbReference>
<evidence type="ECO:0000256" key="4">
    <source>
        <dbReference type="ARBA" id="ARBA00022989"/>
    </source>
</evidence>
<accession>A0A364KTK4</accession>
<evidence type="ECO:0000256" key="5">
    <source>
        <dbReference type="ARBA" id="ARBA00023136"/>
    </source>
</evidence>
<dbReference type="OrthoDB" id="5573651at2759"/>
<comment type="caution">
    <text evidence="12">The sequence shown here is derived from an EMBL/GenBank/DDBJ whole genome shotgun (WGS) entry which is preliminary data.</text>
</comment>
<comment type="subcellular location">
    <subcellularLocation>
        <location evidence="1">Membrane</location>
        <topology evidence="1">Single-pass type I membrane protein</topology>
    </subcellularLocation>
</comment>
<evidence type="ECO:0000256" key="7">
    <source>
        <dbReference type="ARBA" id="ARBA00037703"/>
    </source>
</evidence>
<keyword evidence="13" id="KW-1185">Reference proteome</keyword>
<proteinExistence type="inferred from homology"/>
<feature type="transmembrane region" description="Helical" evidence="10">
    <location>
        <begin position="518"/>
        <end position="539"/>
    </location>
</feature>
<organism evidence="12 13">
    <name type="scientific">Talaromyces amestolkiae</name>
    <dbReference type="NCBI Taxonomy" id="1196081"/>
    <lineage>
        <taxon>Eukaryota</taxon>
        <taxon>Fungi</taxon>
        <taxon>Dikarya</taxon>
        <taxon>Ascomycota</taxon>
        <taxon>Pezizomycotina</taxon>
        <taxon>Eurotiomycetes</taxon>
        <taxon>Eurotiomycetidae</taxon>
        <taxon>Eurotiales</taxon>
        <taxon>Trichocomaceae</taxon>
        <taxon>Talaromyces</taxon>
        <taxon>Talaromyces sect. Talaromyces</taxon>
    </lineage>
</organism>
<evidence type="ECO:0000313" key="13">
    <source>
        <dbReference type="Proteomes" id="UP000249363"/>
    </source>
</evidence>
<dbReference type="AlphaFoldDB" id="A0A364KTK4"/>
<evidence type="ECO:0000259" key="11">
    <source>
        <dbReference type="Pfam" id="PF25506"/>
    </source>
</evidence>
<evidence type="ECO:0000256" key="8">
    <source>
        <dbReference type="ARBA" id="ARBA00038159"/>
    </source>
</evidence>
<dbReference type="Pfam" id="PF25506">
    <property type="entry name" value="TIM-barrel_MTC6"/>
    <property type="match status" value="1"/>
</dbReference>
<dbReference type="EMBL" id="MIKG01000004">
    <property type="protein sequence ID" value="RAO66821.1"/>
    <property type="molecule type" value="Genomic_DNA"/>
</dbReference>
<gene>
    <name evidence="12" type="ORF">BHQ10_002833</name>
</gene>
<keyword evidence="4 10" id="KW-1133">Transmembrane helix</keyword>
<comment type="function">
    <text evidence="7">May be involved in telomere capping.</text>
</comment>
<keyword evidence="6" id="KW-0325">Glycoprotein</keyword>
<dbReference type="STRING" id="1196081.A0A364KTK4"/>
<keyword evidence="5 10" id="KW-0472">Membrane</keyword>
<evidence type="ECO:0000256" key="1">
    <source>
        <dbReference type="ARBA" id="ARBA00004479"/>
    </source>
</evidence>
<dbReference type="PANTHER" id="PTHR35518">
    <property type="entry name" value="MAINTENANCE OF TELOMOERE CAPPING"/>
    <property type="match status" value="1"/>
</dbReference>
<dbReference type="InterPro" id="IPR057530">
    <property type="entry name" value="TIM-barrel_MTC6"/>
</dbReference>
<evidence type="ECO:0000313" key="12">
    <source>
        <dbReference type="EMBL" id="RAO66821.1"/>
    </source>
</evidence>
<keyword evidence="3" id="KW-0732">Signal</keyword>
<dbReference type="InterPro" id="IPR051008">
    <property type="entry name" value="Telomere_Capping_Maintenance"/>
</dbReference>
<dbReference type="GeneID" id="63792049"/>
<evidence type="ECO:0000256" key="3">
    <source>
        <dbReference type="ARBA" id="ARBA00022729"/>
    </source>
</evidence>
<feature type="domain" description="MTC6 partial TIM-barrel" evidence="11">
    <location>
        <begin position="18"/>
        <end position="350"/>
    </location>
</feature>
<keyword evidence="2 10" id="KW-0812">Transmembrane</keyword>
<dbReference type="RefSeq" id="XP_040731337.1">
    <property type="nucleotide sequence ID" value="XM_040875022.1"/>
</dbReference>
<evidence type="ECO:0000256" key="6">
    <source>
        <dbReference type="ARBA" id="ARBA00023180"/>
    </source>
</evidence>
<dbReference type="Proteomes" id="UP000249363">
    <property type="component" value="Unassembled WGS sequence"/>
</dbReference>
<sequence>MSGSYTSDFSLLNSTFWVDLLSQRDVSSQVPINYVTQPSIALTAACFGDNQYLGDGGSLCLSDLLTIGYRRFIIDVYWSNSNQQWLLCPISIPSTTTLDDESPYKLGNYTCSGSFDLTTIMDVLRSYIQSSSADIDSTLLFVVFNVHAAADSSNPDQPASVLSGVELPPTSHLLGNIANNALYGLIYTPPELAEERSNLNGSWYHGTSSRTTVLQKYFTTTTNADNILSTPDGWPCQAYLINKLAKRFILGRGSIDPQLQGYNASGDDPYIFPADYIEDVIGVSTTSDGNGLQSGCFYSSQTTSLKNMNNSWALSTLDGTTANTSSSAALLLQNYTGCGISPIINQTLGGQTANIEVDPYRNMSISSMWSWAMGEPRNASSLPGYEQIPVNSDVLRCAMLDPTSNGHWRAGNCSNAYRAACRVDNNPYTWIISDNKQSFSDSSNVCSTGSVFDVPRTGLENTFLYNTILSTSNTTTTTVDEPVWINLNSIDVQYCWVMGGANATCLYVGDSDSVARRIILVPTIAAIIILVITASTLFVKCNSNRRISRRKRVSQGWEYEGVPS</sequence>
<reference evidence="12 13" key="1">
    <citation type="journal article" date="2017" name="Biotechnol. Biofuels">
        <title>Differential beta-glucosidase expression as a function of carbon source availability in Talaromyces amestolkiae: a genomic and proteomic approach.</title>
        <authorList>
            <person name="de Eugenio L.I."/>
            <person name="Mendez-Liter J.A."/>
            <person name="Nieto-Dominguez M."/>
            <person name="Alonso L."/>
            <person name="Gil-Munoz J."/>
            <person name="Barriuso J."/>
            <person name="Prieto A."/>
            <person name="Martinez M.J."/>
        </authorList>
    </citation>
    <scope>NUCLEOTIDE SEQUENCE [LARGE SCALE GENOMIC DNA]</scope>
    <source>
        <strain evidence="12 13">CIB</strain>
    </source>
</reference>
<comment type="similarity">
    <text evidence="8">Belongs to the MTC6 family.</text>
</comment>
<evidence type="ECO:0000256" key="2">
    <source>
        <dbReference type="ARBA" id="ARBA00022692"/>
    </source>
</evidence>
<dbReference type="GO" id="GO:0016020">
    <property type="term" value="C:membrane"/>
    <property type="evidence" value="ECO:0007669"/>
    <property type="project" value="UniProtKB-SubCell"/>
</dbReference>
<protein>
    <recommendedName>
        <fullName evidence="9">Maintenance of telomere capping protein 6</fullName>
    </recommendedName>
</protein>
<evidence type="ECO:0000256" key="9">
    <source>
        <dbReference type="ARBA" id="ARBA00039865"/>
    </source>
</evidence>
<name>A0A364KTK4_TALAM</name>
<evidence type="ECO:0000256" key="10">
    <source>
        <dbReference type="SAM" id="Phobius"/>
    </source>
</evidence>